<evidence type="ECO:0000256" key="1">
    <source>
        <dbReference type="PROSITE-ProRule" id="PRU00285"/>
    </source>
</evidence>
<dbReference type="CDD" id="cd06464">
    <property type="entry name" value="ACD_sHsps-like"/>
    <property type="match status" value="1"/>
</dbReference>
<dbReference type="SUPFAM" id="SSF49764">
    <property type="entry name" value="HSP20-like chaperones"/>
    <property type="match status" value="1"/>
</dbReference>
<dbReference type="InterPro" id="IPR002068">
    <property type="entry name" value="A-crystallin/Hsp20_dom"/>
</dbReference>
<dbReference type="KEGG" id="nwr:E3U44_16345"/>
<comment type="similarity">
    <text evidence="1 2">Belongs to the small heat shock protein (HSP20) family.</text>
</comment>
<dbReference type="AlphaFoldDB" id="A0A4P7C2J5"/>
<sequence length="124" mass="14555">MAIYLSRVMQVLINSEDRAYPECIWQPPADIYRIEQGWLVKLDLAGVRSEDIHLSIQGQHLIIQGLRRDWIVEAGQQYYSMEIAYNRFKRVIEFPNHLEHARITTQYRDGMLLIWLKTAPQGGV</sequence>
<dbReference type="InterPro" id="IPR008978">
    <property type="entry name" value="HSP20-like_chaperone"/>
</dbReference>
<gene>
    <name evidence="4" type="ORF">E3U44_16345</name>
</gene>
<proteinExistence type="inferred from homology"/>
<organism evidence="4 5">
    <name type="scientific">Nitrosococcus wardiae</name>
    <dbReference type="NCBI Taxonomy" id="1814290"/>
    <lineage>
        <taxon>Bacteria</taxon>
        <taxon>Pseudomonadati</taxon>
        <taxon>Pseudomonadota</taxon>
        <taxon>Gammaproteobacteria</taxon>
        <taxon>Chromatiales</taxon>
        <taxon>Chromatiaceae</taxon>
        <taxon>Nitrosococcus</taxon>
    </lineage>
</organism>
<dbReference type="OrthoDB" id="9792695at2"/>
<keyword evidence="5" id="KW-1185">Reference proteome</keyword>
<evidence type="ECO:0000313" key="4">
    <source>
        <dbReference type="EMBL" id="QBQ55907.1"/>
    </source>
</evidence>
<accession>A0A4P7C2J5</accession>
<dbReference type="Proteomes" id="UP000294325">
    <property type="component" value="Chromosome"/>
</dbReference>
<dbReference type="Pfam" id="PF00011">
    <property type="entry name" value="HSP20"/>
    <property type="match status" value="1"/>
</dbReference>
<dbReference type="PROSITE" id="PS01031">
    <property type="entry name" value="SHSP"/>
    <property type="match status" value="1"/>
</dbReference>
<protein>
    <submittedName>
        <fullName evidence="4">Hsp20/alpha crystallin family protein</fullName>
    </submittedName>
</protein>
<feature type="domain" description="SHSP" evidence="3">
    <location>
        <begin position="20"/>
        <end position="124"/>
    </location>
</feature>
<dbReference type="Gene3D" id="2.60.40.790">
    <property type="match status" value="1"/>
</dbReference>
<reference evidence="4 5" key="1">
    <citation type="submission" date="2019-03" db="EMBL/GenBank/DDBJ databases">
        <title>The genome sequence of Nitrosococcus wardiae strain D1FHST reveals the archetypal metabolic capacity of ammonia-oxidizing Gammaproteobacteria.</title>
        <authorList>
            <person name="Wang L."/>
            <person name="Lim C.K."/>
            <person name="Hanson T.E."/>
            <person name="Dang H."/>
            <person name="Klotz M.G."/>
        </authorList>
    </citation>
    <scope>NUCLEOTIDE SEQUENCE [LARGE SCALE GENOMIC DNA]</scope>
    <source>
        <strain evidence="4 5">D1FHS</strain>
    </source>
</reference>
<evidence type="ECO:0000259" key="3">
    <source>
        <dbReference type="PROSITE" id="PS01031"/>
    </source>
</evidence>
<evidence type="ECO:0000313" key="5">
    <source>
        <dbReference type="Proteomes" id="UP000294325"/>
    </source>
</evidence>
<evidence type="ECO:0000256" key="2">
    <source>
        <dbReference type="RuleBase" id="RU003616"/>
    </source>
</evidence>
<dbReference type="EMBL" id="CP038033">
    <property type="protein sequence ID" value="QBQ55907.1"/>
    <property type="molecule type" value="Genomic_DNA"/>
</dbReference>
<name>A0A4P7C2J5_9GAMM</name>